<protein>
    <submittedName>
        <fullName evidence="1">Uncharacterized protein</fullName>
    </submittedName>
</protein>
<evidence type="ECO:0000313" key="2">
    <source>
        <dbReference type="Proteomes" id="UP000186601"/>
    </source>
</evidence>
<reference evidence="1 2" key="1">
    <citation type="submission" date="2018-02" db="EMBL/GenBank/DDBJ databases">
        <title>Genome sequence of the basidiomycete white-rot fungus Phlebia centrifuga.</title>
        <authorList>
            <person name="Granchi Z."/>
            <person name="Peng M."/>
            <person name="de Vries R.P."/>
            <person name="Hilden K."/>
            <person name="Makela M.R."/>
            <person name="Grigoriev I."/>
            <person name="Riley R."/>
        </authorList>
    </citation>
    <scope>NUCLEOTIDE SEQUENCE [LARGE SCALE GENOMIC DNA]</scope>
    <source>
        <strain evidence="1 2">FBCC195</strain>
    </source>
</reference>
<proteinExistence type="predicted"/>
<dbReference type="EMBL" id="MLYV02000398">
    <property type="protein sequence ID" value="PSS02355.1"/>
    <property type="molecule type" value="Genomic_DNA"/>
</dbReference>
<organism evidence="1 2">
    <name type="scientific">Hermanssonia centrifuga</name>
    <dbReference type="NCBI Taxonomy" id="98765"/>
    <lineage>
        <taxon>Eukaryota</taxon>
        <taxon>Fungi</taxon>
        <taxon>Dikarya</taxon>
        <taxon>Basidiomycota</taxon>
        <taxon>Agaricomycotina</taxon>
        <taxon>Agaricomycetes</taxon>
        <taxon>Polyporales</taxon>
        <taxon>Meruliaceae</taxon>
        <taxon>Hermanssonia</taxon>
    </lineage>
</organism>
<gene>
    <name evidence="1" type="ORF">PHLCEN_2v4048</name>
</gene>
<dbReference type="Proteomes" id="UP000186601">
    <property type="component" value="Unassembled WGS sequence"/>
</dbReference>
<accession>A0A2R6Q5E3</accession>
<dbReference type="AlphaFoldDB" id="A0A2R6Q5E3"/>
<comment type="caution">
    <text evidence="1">The sequence shown here is derived from an EMBL/GenBank/DDBJ whole genome shotgun (WGS) entry which is preliminary data.</text>
</comment>
<name>A0A2R6Q5E3_9APHY</name>
<evidence type="ECO:0000313" key="1">
    <source>
        <dbReference type="EMBL" id="PSS02355.1"/>
    </source>
</evidence>
<sequence length="119" mass="12671">MALEDDPTEADGCNVLDTIELEGSTVLVGATELEAFSELEGDTEFDSVAELVDSAKLECLSVVIWRADPECDTLLDTEVEDASELAPIVESANDPELARVVTRVELDGELDAEGAKGLD</sequence>
<keyword evidence="2" id="KW-1185">Reference proteome</keyword>